<evidence type="ECO:0000256" key="6">
    <source>
        <dbReference type="ARBA" id="ARBA00023239"/>
    </source>
</evidence>
<evidence type="ECO:0000313" key="11">
    <source>
        <dbReference type="EMBL" id="TVP40552.1"/>
    </source>
</evidence>
<evidence type="ECO:0000256" key="2">
    <source>
        <dbReference type="ARBA" id="ARBA00012720"/>
    </source>
</evidence>
<dbReference type="EMBL" id="VOAH01000007">
    <property type="protein sequence ID" value="TVP40552.1"/>
    <property type="molecule type" value="Genomic_DNA"/>
</dbReference>
<dbReference type="SMART" id="SM00478">
    <property type="entry name" value="ENDO3c"/>
    <property type="match status" value="1"/>
</dbReference>
<organism evidence="11 12">
    <name type="scientific">Candidatus Nitrosocosmicus arcticus</name>
    <dbReference type="NCBI Taxonomy" id="2035267"/>
    <lineage>
        <taxon>Archaea</taxon>
        <taxon>Nitrososphaerota</taxon>
        <taxon>Nitrososphaeria</taxon>
        <taxon>Nitrososphaerales</taxon>
        <taxon>Nitrososphaeraceae</taxon>
        <taxon>Candidatus Nitrosocosmicus</taxon>
    </lineage>
</organism>
<protein>
    <recommendedName>
        <fullName evidence="2">DNA-(apurinic or apyrimidinic site) lyase</fullName>
        <ecNumber evidence="2">4.2.99.18</ecNumber>
    </recommendedName>
</protein>
<feature type="domain" description="HhH-GPD" evidence="10">
    <location>
        <begin position="112"/>
        <end position="286"/>
    </location>
</feature>
<dbReference type="InterPro" id="IPR012904">
    <property type="entry name" value="OGG_N"/>
</dbReference>
<evidence type="ECO:0000256" key="1">
    <source>
        <dbReference type="ARBA" id="ARBA00010679"/>
    </source>
</evidence>
<dbReference type="PANTHER" id="PTHR10242">
    <property type="entry name" value="8-OXOGUANINE DNA GLYCOSYLASE"/>
    <property type="match status" value="1"/>
</dbReference>
<evidence type="ECO:0000256" key="3">
    <source>
        <dbReference type="ARBA" id="ARBA00022763"/>
    </source>
</evidence>
<dbReference type="Proteomes" id="UP000315289">
    <property type="component" value="Unassembled WGS sequence"/>
</dbReference>
<dbReference type="GO" id="GO:0003684">
    <property type="term" value="F:damaged DNA binding"/>
    <property type="evidence" value="ECO:0007669"/>
    <property type="project" value="InterPro"/>
</dbReference>
<evidence type="ECO:0000256" key="8">
    <source>
        <dbReference type="ARBA" id="ARBA00023295"/>
    </source>
</evidence>
<reference evidence="11 12" key="1">
    <citation type="journal article" date="2019" name="Front. Microbiol.">
        <title>Ammonia Oxidation by the Arctic Terrestrial Thaumarchaeote Candidatus Nitrosocosmicus arcticus Is Stimulated by Increasing Temperatures.</title>
        <authorList>
            <person name="Alves R.J.E."/>
            <person name="Kerou M."/>
            <person name="Zappe A."/>
            <person name="Bittner R."/>
            <person name="Abby S.S."/>
            <person name="Schmidt H.A."/>
            <person name="Pfeifer K."/>
            <person name="Schleper C."/>
        </authorList>
    </citation>
    <scope>NUCLEOTIDE SEQUENCE [LARGE SCALE GENOMIC DNA]</scope>
    <source>
        <strain evidence="11 12">Kfb</strain>
    </source>
</reference>
<dbReference type="GO" id="GO:0006284">
    <property type="term" value="P:base-excision repair"/>
    <property type="evidence" value="ECO:0007669"/>
    <property type="project" value="InterPro"/>
</dbReference>
<dbReference type="OrthoDB" id="14922at2157"/>
<dbReference type="GO" id="GO:0006289">
    <property type="term" value="P:nucleotide-excision repair"/>
    <property type="evidence" value="ECO:0007669"/>
    <property type="project" value="InterPro"/>
</dbReference>
<comment type="caution">
    <text evidence="11">The sequence shown here is derived from an EMBL/GenBank/DDBJ whole genome shotgun (WGS) entry which is preliminary data.</text>
</comment>
<dbReference type="Gene3D" id="1.10.340.30">
    <property type="entry name" value="Hypothetical protein, domain 2"/>
    <property type="match status" value="1"/>
</dbReference>
<dbReference type="Pfam" id="PF07934">
    <property type="entry name" value="OGG_N"/>
    <property type="match status" value="1"/>
</dbReference>
<dbReference type="InterPro" id="IPR011257">
    <property type="entry name" value="DNA_glycosylase"/>
</dbReference>
<keyword evidence="4 11" id="KW-0378">Hydrolase</keyword>
<evidence type="ECO:0000256" key="5">
    <source>
        <dbReference type="ARBA" id="ARBA00023204"/>
    </source>
</evidence>
<proteinExistence type="inferred from homology"/>
<dbReference type="InterPro" id="IPR052054">
    <property type="entry name" value="Oxidative_DNA_repair_enzyme"/>
</dbReference>
<dbReference type="InterPro" id="IPR003265">
    <property type="entry name" value="HhH-GPD_domain"/>
</dbReference>
<sequence length="293" mass="34922">MNSRYTLNINSTINSGQSFLWEKRDKSWYGIYEESILKITEYENNGEKTYEYDSFPKIENWQQHVFRFDDQYDQIMNEISGKDIIIDNVTKKYPGLRIMRQRPIQCIISFLCSSNNNIPRIRLILRNLSKKFGKKVEWDGNEFYTFPSLRTLHTTSGPELLLCGLGYRSEFVIKTVKEIVKQETDMVKLAEMDYDKAKQEILKLSGVGDKIADCILLFSLNKLEAFPIDTWIIKFFQKKLNQILDEDMKIKEKITPNQYRVLSKKIREHYGRYSGYAQQYLYYSIREEYGRKW</sequence>
<dbReference type="Gene3D" id="3.30.310.260">
    <property type="match status" value="1"/>
</dbReference>
<keyword evidence="12" id="KW-1185">Reference proteome</keyword>
<comment type="catalytic activity">
    <reaction evidence="9">
        <text>2'-deoxyribonucleotide-(2'-deoxyribose 5'-phosphate)-2'-deoxyribonucleotide-DNA = a 3'-end 2'-deoxyribonucleotide-(2,3-dehydro-2,3-deoxyribose 5'-phosphate)-DNA + a 5'-end 5'-phospho-2'-deoxyribonucleoside-DNA + H(+)</text>
        <dbReference type="Rhea" id="RHEA:66592"/>
        <dbReference type="Rhea" id="RHEA-COMP:13180"/>
        <dbReference type="Rhea" id="RHEA-COMP:16897"/>
        <dbReference type="Rhea" id="RHEA-COMP:17067"/>
        <dbReference type="ChEBI" id="CHEBI:15378"/>
        <dbReference type="ChEBI" id="CHEBI:136412"/>
        <dbReference type="ChEBI" id="CHEBI:157695"/>
        <dbReference type="ChEBI" id="CHEBI:167181"/>
        <dbReference type="EC" id="4.2.99.18"/>
    </reaction>
</comment>
<dbReference type="RefSeq" id="WP_144731141.1">
    <property type="nucleotide sequence ID" value="NZ_ML675583.1"/>
</dbReference>
<evidence type="ECO:0000256" key="4">
    <source>
        <dbReference type="ARBA" id="ARBA00022801"/>
    </source>
</evidence>
<keyword evidence="7" id="KW-0511">Multifunctional enzyme</keyword>
<accession>A0A557SVC0</accession>
<keyword evidence="8 11" id="KW-0326">Glycosidase</keyword>
<keyword evidence="5" id="KW-0234">DNA repair</keyword>
<dbReference type="SUPFAM" id="SSF48150">
    <property type="entry name" value="DNA-glycosylase"/>
    <property type="match status" value="1"/>
</dbReference>
<evidence type="ECO:0000256" key="7">
    <source>
        <dbReference type="ARBA" id="ARBA00023268"/>
    </source>
</evidence>
<dbReference type="SUPFAM" id="SSF55945">
    <property type="entry name" value="TATA-box binding protein-like"/>
    <property type="match status" value="1"/>
</dbReference>
<evidence type="ECO:0000313" key="12">
    <source>
        <dbReference type="Proteomes" id="UP000315289"/>
    </source>
</evidence>
<name>A0A557SVC0_9ARCH</name>
<dbReference type="AlphaFoldDB" id="A0A557SVC0"/>
<dbReference type="GO" id="GO:0008534">
    <property type="term" value="F:oxidized purine nucleobase lesion DNA N-glycosylase activity"/>
    <property type="evidence" value="ECO:0007669"/>
    <property type="project" value="InterPro"/>
</dbReference>
<keyword evidence="3" id="KW-0227">DNA damage</keyword>
<evidence type="ECO:0000259" key="10">
    <source>
        <dbReference type="SMART" id="SM00478"/>
    </source>
</evidence>
<evidence type="ECO:0000256" key="9">
    <source>
        <dbReference type="ARBA" id="ARBA00044632"/>
    </source>
</evidence>
<gene>
    <name evidence="11" type="primary">ogg1</name>
    <name evidence="11" type="ORF">NARC_70133</name>
</gene>
<dbReference type="EC" id="4.2.99.18" evidence="2"/>
<keyword evidence="6" id="KW-0456">Lyase</keyword>
<dbReference type="InterPro" id="IPR023170">
    <property type="entry name" value="HhH_base_excis_C"/>
</dbReference>
<dbReference type="Gene3D" id="1.10.1670.10">
    <property type="entry name" value="Helix-hairpin-Helix base-excision DNA repair enzymes (C-terminal)"/>
    <property type="match status" value="1"/>
</dbReference>
<dbReference type="PANTHER" id="PTHR10242:SF2">
    <property type="entry name" value="N-GLYCOSYLASE_DNA LYASE"/>
    <property type="match status" value="1"/>
</dbReference>
<dbReference type="CDD" id="cd00056">
    <property type="entry name" value="ENDO3c"/>
    <property type="match status" value="1"/>
</dbReference>
<comment type="similarity">
    <text evidence="1">Belongs to the type-1 OGG1 family.</text>
</comment>
<dbReference type="GO" id="GO:0140078">
    <property type="term" value="F:class I DNA-(apurinic or apyrimidinic site) endonuclease activity"/>
    <property type="evidence" value="ECO:0007669"/>
    <property type="project" value="UniProtKB-EC"/>
</dbReference>